<comment type="caution">
    <text evidence="1">The sequence shown here is derived from an EMBL/GenBank/DDBJ whole genome shotgun (WGS) entry which is preliminary data.</text>
</comment>
<reference evidence="2" key="1">
    <citation type="submission" date="2016-01" db="EMBL/GenBank/DDBJ databases">
        <authorList>
            <person name="Mitreva M."/>
            <person name="Pepin K.H."/>
            <person name="Mihindukulasuriya K.A."/>
            <person name="Fulton R."/>
            <person name="Fronick C."/>
            <person name="O'Laughlin M."/>
            <person name="Miner T."/>
            <person name="Herter B."/>
            <person name="Rosa B.A."/>
            <person name="Cordes M."/>
            <person name="Tomlinson C."/>
            <person name="Wollam A."/>
            <person name="Palsikar V.B."/>
            <person name="Mardis E.R."/>
            <person name="Wilson R.K."/>
        </authorList>
    </citation>
    <scope>NUCLEOTIDE SEQUENCE [LARGE SCALE GENOMIC DNA]</scope>
    <source>
        <strain evidence="2">DNF00896</strain>
    </source>
</reference>
<dbReference type="EMBL" id="LSDA01000035">
    <property type="protein sequence ID" value="KXB59309.1"/>
    <property type="molecule type" value="Genomic_DNA"/>
</dbReference>
<evidence type="ECO:0000313" key="2">
    <source>
        <dbReference type="Proteomes" id="UP000070394"/>
    </source>
</evidence>
<protein>
    <submittedName>
        <fullName evidence="1">Uncharacterized protein</fullName>
    </submittedName>
</protein>
<name>A0A133ZV45_9FIRM</name>
<keyword evidence="2" id="KW-1185">Reference proteome</keyword>
<dbReference type="STRING" id="467210.HMPREF1866_00912"/>
<sequence>MKRLKALIYKALSHFLCISRYIKVSRVSENKCNFFATLGQN</sequence>
<organism evidence="1 2">
    <name type="scientific">Lachnoanaerobaculum saburreum</name>
    <dbReference type="NCBI Taxonomy" id="467210"/>
    <lineage>
        <taxon>Bacteria</taxon>
        <taxon>Bacillati</taxon>
        <taxon>Bacillota</taxon>
        <taxon>Clostridia</taxon>
        <taxon>Lachnospirales</taxon>
        <taxon>Lachnospiraceae</taxon>
        <taxon>Lachnoanaerobaculum</taxon>
    </lineage>
</organism>
<dbReference type="AlphaFoldDB" id="A0A133ZV45"/>
<proteinExistence type="predicted"/>
<accession>A0A133ZV45</accession>
<dbReference type="PATRIC" id="fig|467210.3.peg.900"/>
<evidence type="ECO:0000313" key="1">
    <source>
        <dbReference type="EMBL" id="KXB59309.1"/>
    </source>
</evidence>
<gene>
    <name evidence="1" type="ORF">HMPREF1866_00912</name>
</gene>
<dbReference type="Proteomes" id="UP000070394">
    <property type="component" value="Unassembled WGS sequence"/>
</dbReference>